<keyword evidence="1" id="KW-0472">Membrane</keyword>
<keyword evidence="3" id="KW-1185">Reference proteome</keyword>
<evidence type="ECO:0000313" key="3">
    <source>
        <dbReference type="Proteomes" id="UP000053097"/>
    </source>
</evidence>
<evidence type="ECO:0000256" key="1">
    <source>
        <dbReference type="SAM" id="Phobius"/>
    </source>
</evidence>
<name>A0A026VW64_OOCBI</name>
<keyword evidence="1" id="KW-0812">Transmembrane</keyword>
<dbReference type="AlphaFoldDB" id="A0A026VW64"/>
<accession>A0A026VW64</accession>
<protein>
    <recommendedName>
        <fullName evidence="4">ER-bound oxygenase mpaB/mpaB'/Rubber oxygenase catalytic domain-containing protein</fullName>
    </recommendedName>
</protein>
<dbReference type="OMA" id="PAMFENG"/>
<keyword evidence="1" id="KW-1133">Transmembrane helix</keyword>
<dbReference type="PANTHER" id="PTHR37159">
    <property type="entry name" value="GH11867P"/>
    <property type="match status" value="1"/>
</dbReference>
<dbReference type="OrthoDB" id="6361347at2759"/>
<gene>
    <name evidence="2" type="ORF">X777_14446</name>
</gene>
<dbReference type="EMBL" id="KK107704">
    <property type="protein sequence ID" value="EZA48033.1"/>
    <property type="molecule type" value="Genomic_DNA"/>
</dbReference>
<proteinExistence type="predicted"/>
<evidence type="ECO:0008006" key="4">
    <source>
        <dbReference type="Google" id="ProtNLM"/>
    </source>
</evidence>
<dbReference type="Proteomes" id="UP000053097">
    <property type="component" value="Unassembled WGS sequence"/>
</dbReference>
<organism evidence="2 3">
    <name type="scientific">Ooceraea biroi</name>
    <name type="common">Clonal raider ant</name>
    <name type="synonym">Cerapachys biroi</name>
    <dbReference type="NCBI Taxonomy" id="2015173"/>
    <lineage>
        <taxon>Eukaryota</taxon>
        <taxon>Metazoa</taxon>
        <taxon>Ecdysozoa</taxon>
        <taxon>Arthropoda</taxon>
        <taxon>Hexapoda</taxon>
        <taxon>Insecta</taxon>
        <taxon>Pterygota</taxon>
        <taxon>Neoptera</taxon>
        <taxon>Endopterygota</taxon>
        <taxon>Hymenoptera</taxon>
        <taxon>Apocrita</taxon>
        <taxon>Aculeata</taxon>
        <taxon>Formicoidea</taxon>
        <taxon>Formicidae</taxon>
        <taxon>Dorylinae</taxon>
        <taxon>Ooceraea</taxon>
    </lineage>
</organism>
<dbReference type="PANTHER" id="PTHR37159:SF1">
    <property type="entry name" value="GH11867P"/>
    <property type="match status" value="1"/>
</dbReference>
<dbReference type="STRING" id="2015173.A0A026VW64"/>
<evidence type="ECO:0000313" key="2">
    <source>
        <dbReference type="EMBL" id="EZA48033.1"/>
    </source>
</evidence>
<reference evidence="2 3" key="1">
    <citation type="journal article" date="2014" name="Curr. Biol.">
        <title>The genome of the clonal raider ant Cerapachys biroi.</title>
        <authorList>
            <person name="Oxley P.R."/>
            <person name="Ji L."/>
            <person name="Fetter-Pruneda I."/>
            <person name="McKenzie S.K."/>
            <person name="Li C."/>
            <person name="Hu H."/>
            <person name="Zhang G."/>
            <person name="Kronauer D.J."/>
        </authorList>
    </citation>
    <scope>NUCLEOTIDE SEQUENCE [LARGE SCALE GENOMIC DNA]</scope>
</reference>
<feature type="transmembrane region" description="Helical" evidence="1">
    <location>
        <begin position="78"/>
        <end position="99"/>
    </location>
</feature>
<sequence>MCKQKIDSSELPEHFNQWTAQKQYDHLIHNTSKYFPNIPESLRFILPASFKDGDCDRPADNKPDWLDMEKFRRGQKFALRYFSTICISNLISLLQIFSFSDGLKPLILSQKSNTPYRAFKRYLSTIRRVRNWYTMETLMKDFAGAHNPNEEDLEAFCHLWRGIGYLLGIEDQYNFCNDSLQEVRQRCRDMIEYWVKTNLRMVTPEWEHMSMCLFEGTSYIMSIKLNYKIFLMWMCDVLELDMRRFYDSFCLVEKVMYNLLKFALRYLTRLPGFLPLLNVLTHMRLDQAAHFEHKVHIKLMQKSSKIVPESIVHTSV</sequence>